<feature type="domain" description="TonB-dependent receptor plug" evidence="12">
    <location>
        <begin position="112"/>
        <end position="219"/>
    </location>
</feature>
<dbReference type="GO" id="GO:0009279">
    <property type="term" value="C:cell outer membrane"/>
    <property type="evidence" value="ECO:0007669"/>
    <property type="project" value="UniProtKB-SubCell"/>
</dbReference>
<keyword evidence="2 8" id="KW-0813">Transport</keyword>
<evidence type="ECO:0000256" key="5">
    <source>
        <dbReference type="ARBA" id="ARBA00023077"/>
    </source>
</evidence>
<evidence type="ECO:0000259" key="12">
    <source>
        <dbReference type="Pfam" id="PF07715"/>
    </source>
</evidence>
<evidence type="ECO:0000313" key="13">
    <source>
        <dbReference type="EMBL" id="ADY52371.1"/>
    </source>
</evidence>
<protein>
    <submittedName>
        <fullName evidence="13">TonB-dependent receptor plug</fullName>
    </submittedName>
</protein>
<evidence type="ECO:0000256" key="4">
    <source>
        <dbReference type="ARBA" id="ARBA00022692"/>
    </source>
</evidence>
<dbReference type="InterPro" id="IPR012910">
    <property type="entry name" value="Plug_dom"/>
</dbReference>
<dbReference type="EMBL" id="CP002545">
    <property type="protein sequence ID" value="ADY52371.1"/>
    <property type="molecule type" value="Genomic_DNA"/>
</dbReference>
<evidence type="ECO:0000256" key="9">
    <source>
        <dbReference type="RuleBase" id="RU003357"/>
    </source>
</evidence>
<evidence type="ECO:0000256" key="6">
    <source>
        <dbReference type="ARBA" id="ARBA00023136"/>
    </source>
</evidence>
<keyword evidence="14" id="KW-1185">Reference proteome</keyword>
<dbReference type="Gene3D" id="2.40.170.20">
    <property type="entry name" value="TonB-dependent receptor, beta-barrel domain"/>
    <property type="match status" value="1"/>
</dbReference>
<dbReference type="Proteomes" id="UP000000310">
    <property type="component" value="Chromosome"/>
</dbReference>
<evidence type="ECO:0000256" key="7">
    <source>
        <dbReference type="ARBA" id="ARBA00023237"/>
    </source>
</evidence>
<dbReference type="STRING" id="762903.Pedsa_1816"/>
<comment type="similarity">
    <text evidence="8 9">Belongs to the TonB-dependent receptor family.</text>
</comment>
<dbReference type="OrthoDB" id="9768177at2"/>
<dbReference type="NCBIfam" id="TIGR04057">
    <property type="entry name" value="SusC_RagA_signa"/>
    <property type="match status" value="1"/>
</dbReference>
<evidence type="ECO:0000256" key="2">
    <source>
        <dbReference type="ARBA" id="ARBA00022448"/>
    </source>
</evidence>
<dbReference type="NCBIfam" id="TIGR04056">
    <property type="entry name" value="OMP_RagA_SusC"/>
    <property type="match status" value="1"/>
</dbReference>
<dbReference type="Pfam" id="PF00593">
    <property type="entry name" value="TonB_dep_Rec_b-barrel"/>
    <property type="match status" value="1"/>
</dbReference>
<dbReference type="RefSeq" id="WP_013632861.1">
    <property type="nucleotide sequence ID" value="NC_015177.1"/>
</dbReference>
<comment type="subcellular location">
    <subcellularLocation>
        <location evidence="1 8">Cell outer membrane</location>
        <topology evidence="1 8">Multi-pass membrane protein</topology>
    </subcellularLocation>
</comment>
<keyword evidence="3 8" id="KW-1134">Transmembrane beta strand</keyword>
<dbReference type="KEGG" id="psn:Pedsa_1816"/>
<dbReference type="AlphaFoldDB" id="F0S8P0"/>
<feature type="domain" description="TonB-dependent receptor-like beta-barrel" evidence="11">
    <location>
        <begin position="441"/>
        <end position="847"/>
    </location>
</feature>
<dbReference type="InterPro" id="IPR000531">
    <property type="entry name" value="Beta-barrel_TonB"/>
</dbReference>
<feature type="signal peptide" evidence="10">
    <location>
        <begin position="1"/>
        <end position="18"/>
    </location>
</feature>
<sequence>MRKILLMFAVIYSNILYAQNITVSGLVTDVAGDVLAGVNVAEKGTNKGTITGVNGQYKLTVSSKDAVLVYTYMGFTPVEQKVGGKTTINVKLNQETQSMNEVVVIGYGTVKRKDLTGSVSSVTGEDLSKVPVQDVASALAGRLAGVQVSASEGAPGSDISIKVRGGGSITQSNEPLYVIDGVPQTEGLNFLDPTDIESIDVLKDAASTAIYGARGANGVILVTTKQHKAGKTIVTYDTYVGAKKNMKTLATLNPYQYTLLQYERSMSDAAKLASFEKTYGKFENLASNYGNRAGVNWQDEVFGRTANSQYHKIGVSGGNKETKFSMFYSFNEDEGIMLNSGATKNVAKLTLNHTASKKLSLNGSANYSQQKIYGLGTGEGNQAFNQLQNILTYRPTFGLAGEDSDLIDLEEDPELASNSGNVQQNPIINALSQNKDVLAKYLYLNGGLTYKLTKHVTYKGAVNYRNTSAKTDLFYDKRSMTAKRNQGPLGSLADQTKSGWSYTNTLTYANTFGKDHKFDMMLGQEQNYLLTKYNRINANGFPKETLGLNNLGEATTFTAESNNQDEKMFSLFTRANYNYKGRYLVSASLRADGSSKFGAGNKYGYFPAASFAWRPIEEEFMKNQNLFSDLKLRFSIGTSGNNRIANYASLALLTSGNYPLLDQNNVTVFPNVLPNPNLKWERTRSENLGLDMAFLNHRVQVTAEVYRNTTNDLLLSAEVPMATGYSNMLINAGSTRNKGLELSLNTVNINARDFKWTTNFNIAFNKNKVLALTSGENVRYAFSNWGILTESDYVIRVGESLGQMYGYRTNGLYQVEDFDYNATTQTYTLKAGIPFDSNNIPQPGYLKFEDYNKDGKISVDDRTIVGNATPKNIGGINNTFSFKGVDLSVFLNWSYGNNVYNANKLYSSQTQLDYRSTLGYFADRWMSIDANGVRQKDPIALAAMNQGKVVPVYNSNNAVKFYDYVVEDGSFLRINNISLGYTLPKHITSKLKISGLRIYATAYNLGTITGYSGYDPEVSTRNSTGLTPGIDFGAYPRSRSFVAGLNLSL</sequence>
<evidence type="ECO:0000256" key="8">
    <source>
        <dbReference type="PROSITE-ProRule" id="PRU01360"/>
    </source>
</evidence>
<proteinExistence type="inferred from homology"/>
<keyword evidence="7 8" id="KW-0998">Cell outer membrane</keyword>
<dbReference type="HOGENOM" id="CLU_004317_0_2_10"/>
<dbReference type="Gene3D" id="2.60.40.1120">
    <property type="entry name" value="Carboxypeptidase-like, regulatory domain"/>
    <property type="match status" value="1"/>
</dbReference>
<feature type="chain" id="PRO_5003256805" evidence="10">
    <location>
        <begin position="19"/>
        <end position="1049"/>
    </location>
</feature>
<dbReference type="Gene3D" id="2.170.130.10">
    <property type="entry name" value="TonB-dependent receptor, plug domain"/>
    <property type="match status" value="1"/>
</dbReference>
<dbReference type="eggNOG" id="COG4771">
    <property type="taxonomic scope" value="Bacteria"/>
</dbReference>
<keyword evidence="13" id="KW-0675">Receptor</keyword>
<accession>F0S8P0</accession>
<dbReference type="InterPro" id="IPR008969">
    <property type="entry name" value="CarboxyPept-like_regulatory"/>
</dbReference>
<reference evidence="14" key="2">
    <citation type="submission" date="2011-02" db="EMBL/GenBank/DDBJ databases">
        <title>The complete genome of Pedobacter saltans DSM 12145.</title>
        <authorList>
            <consortium name="US DOE Joint Genome Institute (JGI-PGF)"/>
            <person name="Lucas S."/>
            <person name="Copeland A."/>
            <person name="Lapidus A."/>
            <person name="Bruce D."/>
            <person name="Goodwin L."/>
            <person name="Pitluck S."/>
            <person name="Kyrpides N."/>
            <person name="Mavromatis K."/>
            <person name="Pagani I."/>
            <person name="Ivanova N."/>
            <person name="Ovchinnikova G."/>
            <person name="Lu M."/>
            <person name="Detter J.C."/>
            <person name="Han C."/>
            <person name="Land M."/>
            <person name="Hauser L."/>
            <person name="Markowitz V."/>
            <person name="Cheng J.-F."/>
            <person name="Hugenholtz P."/>
            <person name="Woyke T."/>
            <person name="Wu D."/>
            <person name="Tindall B."/>
            <person name="Pomrenke H.G."/>
            <person name="Brambilla E."/>
            <person name="Klenk H.-P."/>
            <person name="Eisen J.A."/>
        </authorList>
    </citation>
    <scope>NUCLEOTIDE SEQUENCE [LARGE SCALE GENOMIC DNA]</scope>
    <source>
        <strain evidence="14">ATCC 51119 / DSM 12145 / JCM 21818 / LMG 10337 / NBRC 100064 / NCIMB 13643</strain>
    </source>
</reference>
<dbReference type="InterPro" id="IPR039426">
    <property type="entry name" value="TonB-dep_rcpt-like"/>
</dbReference>
<name>F0S8P0_PSESL</name>
<dbReference type="FunFam" id="2.170.130.10:FF:000008">
    <property type="entry name" value="SusC/RagA family TonB-linked outer membrane protein"/>
    <property type="match status" value="1"/>
</dbReference>
<evidence type="ECO:0000256" key="10">
    <source>
        <dbReference type="SAM" id="SignalP"/>
    </source>
</evidence>
<evidence type="ECO:0000256" key="1">
    <source>
        <dbReference type="ARBA" id="ARBA00004571"/>
    </source>
</evidence>
<evidence type="ECO:0000259" key="11">
    <source>
        <dbReference type="Pfam" id="PF00593"/>
    </source>
</evidence>
<dbReference type="SUPFAM" id="SSF49464">
    <property type="entry name" value="Carboxypeptidase regulatory domain-like"/>
    <property type="match status" value="1"/>
</dbReference>
<keyword evidence="6 8" id="KW-0472">Membrane</keyword>
<evidence type="ECO:0000313" key="14">
    <source>
        <dbReference type="Proteomes" id="UP000000310"/>
    </source>
</evidence>
<dbReference type="SUPFAM" id="SSF56935">
    <property type="entry name" value="Porins"/>
    <property type="match status" value="1"/>
</dbReference>
<dbReference type="Pfam" id="PF13715">
    <property type="entry name" value="CarbopepD_reg_2"/>
    <property type="match status" value="1"/>
</dbReference>
<evidence type="ECO:0000256" key="3">
    <source>
        <dbReference type="ARBA" id="ARBA00022452"/>
    </source>
</evidence>
<dbReference type="Pfam" id="PF07715">
    <property type="entry name" value="Plug"/>
    <property type="match status" value="1"/>
</dbReference>
<dbReference type="InterPro" id="IPR023996">
    <property type="entry name" value="TonB-dep_OMP_SusC/RagA"/>
</dbReference>
<dbReference type="InterPro" id="IPR023997">
    <property type="entry name" value="TonB-dep_OMP_SusC/RagA_CS"/>
</dbReference>
<keyword evidence="10" id="KW-0732">Signal</keyword>
<keyword evidence="4 8" id="KW-0812">Transmembrane</keyword>
<dbReference type="InterPro" id="IPR037066">
    <property type="entry name" value="Plug_dom_sf"/>
</dbReference>
<organism evidence="13 14">
    <name type="scientific">Pseudopedobacter saltans (strain ATCC 51119 / DSM 12145 / JCM 21818 / CCUG 39354 / LMG 10337 / NBRC 100064 / NCIMB 13643)</name>
    <name type="common">Pedobacter saltans</name>
    <dbReference type="NCBI Taxonomy" id="762903"/>
    <lineage>
        <taxon>Bacteria</taxon>
        <taxon>Pseudomonadati</taxon>
        <taxon>Bacteroidota</taxon>
        <taxon>Sphingobacteriia</taxon>
        <taxon>Sphingobacteriales</taxon>
        <taxon>Sphingobacteriaceae</taxon>
        <taxon>Pseudopedobacter</taxon>
    </lineage>
</organism>
<gene>
    <name evidence="13" type="ordered locus">Pedsa_1816</name>
</gene>
<dbReference type="InterPro" id="IPR036942">
    <property type="entry name" value="Beta-barrel_TonB_sf"/>
</dbReference>
<keyword evidence="5 9" id="KW-0798">TonB box</keyword>
<reference evidence="13 14" key="1">
    <citation type="journal article" date="2011" name="Stand. Genomic Sci.">
        <title>Complete genome sequence of the gliding, heparinolytic Pedobacter saltans type strain (113).</title>
        <authorList>
            <person name="Liolios K."/>
            <person name="Sikorski J."/>
            <person name="Lu M."/>
            <person name="Nolan M."/>
            <person name="Lapidus A."/>
            <person name="Lucas S."/>
            <person name="Hammon N."/>
            <person name="Deshpande S."/>
            <person name="Cheng J.F."/>
            <person name="Tapia R."/>
            <person name="Han C."/>
            <person name="Goodwin L."/>
            <person name="Pitluck S."/>
            <person name="Huntemann M."/>
            <person name="Ivanova N."/>
            <person name="Pagani I."/>
            <person name="Mavromatis K."/>
            <person name="Ovchinikova G."/>
            <person name="Pati A."/>
            <person name="Chen A."/>
            <person name="Palaniappan K."/>
            <person name="Land M."/>
            <person name="Hauser L."/>
            <person name="Brambilla E.M."/>
            <person name="Kotsyurbenko O."/>
            <person name="Rohde M."/>
            <person name="Tindall B.J."/>
            <person name="Abt B."/>
            <person name="Goker M."/>
            <person name="Detter J.C."/>
            <person name="Woyke T."/>
            <person name="Bristow J."/>
            <person name="Eisen J.A."/>
            <person name="Markowitz V."/>
            <person name="Hugenholtz P."/>
            <person name="Klenk H.P."/>
            <person name="Kyrpides N.C."/>
        </authorList>
    </citation>
    <scope>NUCLEOTIDE SEQUENCE [LARGE SCALE GENOMIC DNA]</scope>
    <source>
        <strain evidence="14">ATCC 51119 / DSM 12145 / JCM 21818 / LMG 10337 / NBRC 100064 / NCIMB 13643</strain>
    </source>
</reference>
<dbReference type="PROSITE" id="PS52016">
    <property type="entry name" value="TONB_DEPENDENT_REC_3"/>
    <property type="match status" value="1"/>
</dbReference>